<organism evidence="1 2">
    <name type="scientific">Trifolium medium</name>
    <dbReference type="NCBI Taxonomy" id="97028"/>
    <lineage>
        <taxon>Eukaryota</taxon>
        <taxon>Viridiplantae</taxon>
        <taxon>Streptophyta</taxon>
        <taxon>Embryophyta</taxon>
        <taxon>Tracheophyta</taxon>
        <taxon>Spermatophyta</taxon>
        <taxon>Magnoliopsida</taxon>
        <taxon>eudicotyledons</taxon>
        <taxon>Gunneridae</taxon>
        <taxon>Pentapetalae</taxon>
        <taxon>rosids</taxon>
        <taxon>fabids</taxon>
        <taxon>Fabales</taxon>
        <taxon>Fabaceae</taxon>
        <taxon>Papilionoideae</taxon>
        <taxon>50 kb inversion clade</taxon>
        <taxon>NPAAA clade</taxon>
        <taxon>Hologalegina</taxon>
        <taxon>IRL clade</taxon>
        <taxon>Trifolieae</taxon>
        <taxon>Trifolium</taxon>
    </lineage>
</organism>
<protein>
    <submittedName>
        <fullName evidence="1">Uncharacterized protein</fullName>
    </submittedName>
</protein>
<evidence type="ECO:0000313" key="2">
    <source>
        <dbReference type="Proteomes" id="UP000265520"/>
    </source>
</evidence>
<sequence>MLAASTAEGAQSMHM</sequence>
<dbReference type="Proteomes" id="UP000265520">
    <property type="component" value="Unassembled WGS sequence"/>
</dbReference>
<reference evidence="1 2" key="1">
    <citation type="journal article" date="2018" name="Front. Plant Sci.">
        <title>Red Clover (Trifolium pratense) and Zigzag Clover (T. medium) - A Picture of Genomic Similarities and Differences.</title>
        <authorList>
            <person name="Dluhosova J."/>
            <person name="Istvanek J."/>
            <person name="Nedelnik J."/>
            <person name="Repkova J."/>
        </authorList>
    </citation>
    <scope>NUCLEOTIDE SEQUENCE [LARGE SCALE GENOMIC DNA]</scope>
    <source>
        <strain evidence="2">cv. 10/8</strain>
        <tissue evidence="1">Leaf</tissue>
    </source>
</reference>
<comment type="caution">
    <text evidence="1">The sequence shown here is derived from an EMBL/GenBank/DDBJ whole genome shotgun (WGS) entry which is preliminary data.</text>
</comment>
<accession>A0A392Q6X2</accession>
<proteinExistence type="predicted"/>
<evidence type="ECO:0000313" key="1">
    <source>
        <dbReference type="EMBL" id="MCI19296.1"/>
    </source>
</evidence>
<keyword evidence="2" id="KW-1185">Reference proteome</keyword>
<dbReference type="EMBL" id="LXQA010114154">
    <property type="protein sequence ID" value="MCI19296.1"/>
    <property type="molecule type" value="Genomic_DNA"/>
</dbReference>
<name>A0A392Q6X2_9FABA</name>
<feature type="non-terminal residue" evidence="1">
    <location>
        <position position="15"/>
    </location>
</feature>